<keyword evidence="3" id="KW-1185">Reference proteome</keyword>
<proteinExistence type="predicted"/>
<dbReference type="Proteomes" id="UP000749040">
    <property type="component" value="Unassembled WGS sequence"/>
</dbReference>
<sequence length="339" mass="36876">MTAPKTPTSAEQAKATRMGRAVTSRQWLREQAYAVLAAVRTEEQFFDVLGSLGIKVHKRVGPETAEVTGYSLAAPGDTNTEGEPVYFGGSKLAPDLSLNRIRETLAHADQTPARRTPPRPQEVWRQAETALRETANILDSGDDAAAQAHLAAYSTLLHNTALNAPPAYRAELRAAATAFNRARRSAIRADHHKATALREAAKDLIYASHDAGGLPVAVIATIVHLAVAAARWYEQRGYQQQAAAAQQTLTHLQAGYRQAAAPVLADLTQRTPRPQTAQRELDTAHSPAEVLTWRITLVPNHRTQAAQARTKIGTSRAGPNDMTIRPPNGQSEQSTRRHR</sequence>
<organism evidence="2 3">
    <name type="scientific">Actinacidiphila acididurans</name>
    <dbReference type="NCBI Taxonomy" id="2784346"/>
    <lineage>
        <taxon>Bacteria</taxon>
        <taxon>Bacillati</taxon>
        <taxon>Actinomycetota</taxon>
        <taxon>Actinomycetes</taxon>
        <taxon>Kitasatosporales</taxon>
        <taxon>Streptomycetaceae</taxon>
        <taxon>Actinacidiphila</taxon>
    </lineage>
</organism>
<accession>A0ABS2U0G8</accession>
<evidence type="ECO:0000313" key="3">
    <source>
        <dbReference type="Proteomes" id="UP000749040"/>
    </source>
</evidence>
<protein>
    <submittedName>
        <fullName evidence="2">Uncharacterized protein</fullName>
    </submittedName>
</protein>
<gene>
    <name evidence="2" type="ORF">ITX44_29005</name>
</gene>
<name>A0ABS2U0G8_9ACTN</name>
<feature type="region of interest" description="Disordered" evidence="1">
    <location>
        <begin position="302"/>
        <end position="339"/>
    </location>
</feature>
<comment type="caution">
    <text evidence="2">The sequence shown here is derived from an EMBL/GenBank/DDBJ whole genome shotgun (WGS) entry which is preliminary data.</text>
</comment>
<reference evidence="2 3" key="1">
    <citation type="submission" date="2021-01" db="EMBL/GenBank/DDBJ databases">
        <title>Streptomyces acididurans sp. nov., isolated from a peat swamp forest soil.</title>
        <authorList>
            <person name="Chantavorakit T."/>
            <person name="Duangmal K."/>
        </authorList>
    </citation>
    <scope>NUCLEOTIDE SEQUENCE [LARGE SCALE GENOMIC DNA]</scope>
    <source>
        <strain evidence="2 3">KK5PA1</strain>
    </source>
</reference>
<evidence type="ECO:0000313" key="2">
    <source>
        <dbReference type="EMBL" id="MBM9508522.1"/>
    </source>
</evidence>
<evidence type="ECO:0000256" key="1">
    <source>
        <dbReference type="SAM" id="MobiDB-lite"/>
    </source>
</evidence>
<dbReference type="EMBL" id="JADKYB010000018">
    <property type="protein sequence ID" value="MBM9508522.1"/>
    <property type="molecule type" value="Genomic_DNA"/>
</dbReference>